<reference evidence="11 12" key="1">
    <citation type="journal article" date="2014" name="Int. J. Syst. Evol. Microbiol.">
        <title>Complete genome sequence of Corynebacterium casei LMG S-19264T (=DSM 44701T), isolated from a smear-ripened cheese.</title>
        <authorList>
            <consortium name="US DOE Joint Genome Institute (JGI-PGF)"/>
            <person name="Walter F."/>
            <person name="Albersmeier A."/>
            <person name="Kalinowski J."/>
            <person name="Ruckert C."/>
        </authorList>
    </citation>
    <scope>NUCLEOTIDE SEQUENCE [LARGE SCALE GENOMIC DNA]</scope>
    <source>
        <strain evidence="11 12">CGMCC 1.9161</strain>
    </source>
</reference>
<evidence type="ECO:0000256" key="5">
    <source>
        <dbReference type="ARBA" id="ARBA00022692"/>
    </source>
</evidence>
<dbReference type="AlphaFoldDB" id="A0A917Q4H0"/>
<dbReference type="RefSeq" id="WP_188908947.1">
    <property type="nucleotide sequence ID" value="NZ_BMMF01000001.1"/>
</dbReference>
<evidence type="ECO:0000256" key="3">
    <source>
        <dbReference type="ARBA" id="ARBA00022475"/>
    </source>
</evidence>
<evidence type="ECO:0000256" key="1">
    <source>
        <dbReference type="ARBA" id="ARBA00004429"/>
    </source>
</evidence>
<comment type="subcellular location">
    <subcellularLocation>
        <location evidence="1 9">Cell inner membrane</location>
        <topology evidence="1 9">Multi-pass membrane protein</topology>
    </subcellularLocation>
</comment>
<comment type="caution">
    <text evidence="11">The sequence shown here is derived from an EMBL/GenBank/DDBJ whole genome shotgun (WGS) entry which is preliminary data.</text>
</comment>
<accession>A0A917Q4H0</accession>
<keyword evidence="6 9" id="KW-1133">Transmembrane helix</keyword>
<evidence type="ECO:0000259" key="10">
    <source>
        <dbReference type="Pfam" id="PF04290"/>
    </source>
</evidence>
<gene>
    <name evidence="11" type="ORF">GCM10011322_03970</name>
</gene>
<proteinExistence type="inferred from homology"/>
<organism evidence="11 12">
    <name type="scientific">Salinarimonas ramus</name>
    <dbReference type="NCBI Taxonomy" id="690164"/>
    <lineage>
        <taxon>Bacteria</taxon>
        <taxon>Pseudomonadati</taxon>
        <taxon>Pseudomonadota</taxon>
        <taxon>Alphaproteobacteria</taxon>
        <taxon>Hyphomicrobiales</taxon>
        <taxon>Salinarimonadaceae</taxon>
        <taxon>Salinarimonas</taxon>
    </lineage>
</organism>
<evidence type="ECO:0000256" key="6">
    <source>
        <dbReference type="ARBA" id="ARBA00022989"/>
    </source>
</evidence>
<keyword evidence="7 9" id="KW-0472">Membrane</keyword>
<dbReference type="EMBL" id="BMMF01000001">
    <property type="protein sequence ID" value="GGK20509.1"/>
    <property type="molecule type" value="Genomic_DNA"/>
</dbReference>
<dbReference type="Pfam" id="PF04290">
    <property type="entry name" value="DctQ"/>
    <property type="match status" value="1"/>
</dbReference>
<evidence type="ECO:0000313" key="11">
    <source>
        <dbReference type="EMBL" id="GGK20509.1"/>
    </source>
</evidence>
<dbReference type="InterPro" id="IPR007387">
    <property type="entry name" value="TRAP_DctQ"/>
</dbReference>
<keyword evidence="3" id="KW-1003">Cell membrane</keyword>
<comment type="subunit">
    <text evidence="9">The complex comprises the extracytoplasmic solute receptor protein and the two transmembrane proteins.</text>
</comment>
<dbReference type="PANTHER" id="PTHR35011">
    <property type="entry name" value="2,3-DIKETO-L-GULONATE TRAP TRANSPORTER SMALL PERMEASE PROTEIN YIAM"/>
    <property type="match status" value="1"/>
</dbReference>
<evidence type="ECO:0000256" key="9">
    <source>
        <dbReference type="RuleBase" id="RU369079"/>
    </source>
</evidence>
<feature type="transmembrane region" description="Helical" evidence="9">
    <location>
        <begin position="12"/>
        <end position="33"/>
    </location>
</feature>
<comment type="function">
    <text evidence="9">Part of the tripartite ATP-independent periplasmic (TRAP) transport system.</text>
</comment>
<evidence type="ECO:0000256" key="4">
    <source>
        <dbReference type="ARBA" id="ARBA00022519"/>
    </source>
</evidence>
<dbReference type="GO" id="GO:0005886">
    <property type="term" value="C:plasma membrane"/>
    <property type="evidence" value="ECO:0007669"/>
    <property type="project" value="UniProtKB-SubCell"/>
</dbReference>
<evidence type="ECO:0000256" key="7">
    <source>
        <dbReference type="ARBA" id="ARBA00023136"/>
    </source>
</evidence>
<feature type="transmembrane region" description="Helical" evidence="9">
    <location>
        <begin position="140"/>
        <end position="158"/>
    </location>
</feature>
<sequence>MDKDTPFARLALALGRMAAALFVIAAAISVYEVAMRYVFGMPSTWAHVTVTTMCAVGFALGGAYAMARGEHVRITVLFDRLPRRGRGVAETLALAIGLFYLGGLAWGLWGAAERSIWRFSADGAWRPETTPGPPNWPLPALFKAVFVFATVLFALVVVERLVRVLRGKAT</sequence>
<dbReference type="Proteomes" id="UP000600449">
    <property type="component" value="Unassembled WGS sequence"/>
</dbReference>
<feature type="transmembrane region" description="Helical" evidence="9">
    <location>
        <begin position="45"/>
        <end position="67"/>
    </location>
</feature>
<feature type="domain" description="Tripartite ATP-independent periplasmic transporters DctQ component" evidence="10">
    <location>
        <begin position="27"/>
        <end position="166"/>
    </location>
</feature>
<comment type="similarity">
    <text evidence="8 9">Belongs to the TRAP transporter small permease family.</text>
</comment>
<protein>
    <recommendedName>
        <fullName evidence="9">TRAP transporter small permease protein</fullName>
    </recommendedName>
</protein>
<evidence type="ECO:0000256" key="2">
    <source>
        <dbReference type="ARBA" id="ARBA00022448"/>
    </source>
</evidence>
<evidence type="ECO:0000256" key="8">
    <source>
        <dbReference type="ARBA" id="ARBA00038436"/>
    </source>
</evidence>
<dbReference type="InterPro" id="IPR055348">
    <property type="entry name" value="DctQ"/>
</dbReference>
<evidence type="ECO:0000313" key="12">
    <source>
        <dbReference type="Proteomes" id="UP000600449"/>
    </source>
</evidence>
<feature type="transmembrane region" description="Helical" evidence="9">
    <location>
        <begin position="88"/>
        <end position="109"/>
    </location>
</feature>
<keyword evidence="5 9" id="KW-0812">Transmembrane</keyword>
<keyword evidence="12" id="KW-1185">Reference proteome</keyword>
<name>A0A917Q4H0_9HYPH</name>
<dbReference type="GO" id="GO:0022857">
    <property type="term" value="F:transmembrane transporter activity"/>
    <property type="evidence" value="ECO:0007669"/>
    <property type="project" value="UniProtKB-UniRule"/>
</dbReference>
<keyword evidence="2 9" id="KW-0813">Transport</keyword>
<keyword evidence="4 9" id="KW-0997">Cell inner membrane</keyword>